<sequence length="242" mass="28529">MNHKITIVFLWLFYLSNNIFSMSDNLVESQVIENRFLISNLSDELLLNIFKLLVNSYIINSDNIFSFYQSVKELKNLNLVCQLFNSILNDRDIINIIDQKRVILRNYYNKFEIPIELSNKVLKEWLSFKDYKNKSVVFQIGSTKIKIWNIGGKTILKYLYRNGPRYKIGHISSNNSPNILYSNEIGIAFLLVSVTIYIVNKIKYSKETSQTHQDKLDNELENNKENTNNNDKIYIKYRKVIS</sequence>
<protein>
    <submittedName>
        <fullName evidence="1">F-box domain protein</fullName>
    </submittedName>
</protein>
<dbReference type="STRING" id="673862.BABL1_gene_940"/>
<gene>
    <name evidence="1" type="ORF">BABL1_gene_940</name>
</gene>
<reference evidence="1 2" key="1">
    <citation type="journal article" date="2015" name="Biol. Direct">
        <title>Babela massiliensis, a representative of a widespread bacterial phylum with unusual adaptations to parasitism in amoebae.</title>
        <authorList>
            <person name="Pagnier I."/>
            <person name="Yutin N."/>
            <person name="Croce O."/>
            <person name="Makarova K.S."/>
            <person name="Wolf Y.I."/>
            <person name="Benamar S."/>
            <person name="Raoult D."/>
            <person name="Koonin E.V."/>
            <person name="La Scola B."/>
        </authorList>
    </citation>
    <scope>NUCLEOTIDE SEQUENCE [LARGE SCALE GENOMIC DNA]</scope>
    <source>
        <strain evidence="2">BABL1</strain>
    </source>
</reference>
<dbReference type="Proteomes" id="UP000018769">
    <property type="component" value="Chromosome I"/>
</dbReference>
<dbReference type="HOGENOM" id="CLU_1145545_0_0_7"/>
<organism evidence="1 2">
    <name type="scientific">Candidatus Babela massiliensis</name>
    <dbReference type="NCBI Taxonomy" id="673862"/>
    <lineage>
        <taxon>Bacteria</taxon>
        <taxon>Candidatus Babelota</taxon>
        <taxon>Candidatus Babeliae</taxon>
        <taxon>Candidatus Babeliales</taxon>
        <taxon>Candidatus Babeliaceae</taxon>
        <taxon>Candidatus Babela</taxon>
    </lineage>
</organism>
<dbReference type="EMBL" id="HG793133">
    <property type="protein sequence ID" value="CDK30245.1"/>
    <property type="molecule type" value="Genomic_DNA"/>
</dbReference>
<accession>V6DF94</accession>
<dbReference type="KEGG" id="dpb:BABL1_gene_940"/>
<name>V6DF94_9BACT</name>
<keyword evidence="2" id="KW-1185">Reference proteome</keyword>
<proteinExistence type="predicted"/>
<evidence type="ECO:0000313" key="2">
    <source>
        <dbReference type="Proteomes" id="UP000018769"/>
    </source>
</evidence>
<dbReference type="Gene3D" id="1.20.1280.50">
    <property type="match status" value="1"/>
</dbReference>
<evidence type="ECO:0000313" key="1">
    <source>
        <dbReference type="EMBL" id="CDK30245.1"/>
    </source>
</evidence>
<dbReference type="AlphaFoldDB" id="V6DF94"/>
<dbReference type="RefSeq" id="WP_023791131.1">
    <property type="nucleotide sequence ID" value="NC_023003.1"/>
</dbReference>